<reference evidence="2 3" key="2">
    <citation type="submission" date="2019-08" db="EMBL/GenBank/DDBJ databases">
        <authorList>
            <person name="Brilhante M."/>
            <person name="Perreten V."/>
        </authorList>
    </citation>
    <scope>NUCLEOTIDE SEQUENCE [LARGE SCALE GENOMIC DNA]</scope>
    <source>
        <strain evidence="2 3">MCP106</strain>
    </source>
</reference>
<dbReference type="Proteomes" id="UP000324029">
    <property type="component" value="Unassembled WGS sequence"/>
</dbReference>
<proteinExistence type="predicted"/>
<feature type="signal peptide" evidence="1">
    <location>
        <begin position="1"/>
        <end position="34"/>
    </location>
</feature>
<evidence type="ECO:0008006" key="4">
    <source>
        <dbReference type="Google" id="ProtNLM"/>
    </source>
</evidence>
<reference evidence="2 3" key="1">
    <citation type="submission" date="2019-08" db="EMBL/GenBank/DDBJ databases">
        <title>Subclass B2 metallo-beta lactamase from Pseudomonas synxantha.</title>
        <authorList>
            <person name="Poirel L."/>
            <person name="Palmieri M."/>
            <person name="Masseron A."/>
            <person name="Perreten V."/>
            <person name="Nordman P."/>
        </authorList>
    </citation>
    <scope>NUCLEOTIDE SEQUENCE [LARGE SCALE GENOMIC DNA]</scope>
    <source>
        <strain evidence="2 3">MCP106</strain>
    </source>
</reference>
<evidence type="ECO:0000313" key="3">
    <source>
        <dbReference type="Proteomes" id="UP000324029"/>
    </source>
</evidence>
<name>A0A5D3GC86_9PSED</name>
<dbReference type="EMBL" id="VSRO01000005">
    <property type="protein sequence ID" value="TYK58023.1"/>
    <property type="molecule type" value="Genomic_DNA"/>
</dbReference>
<sequence>MDWIFMNVKNATRTGLKQCAFALALVSMSLPAHALVQNITAVFRPDPSNPMVNKFQNTTPHSGVCAWHVPARCEALNTFSIRDPAFRANSVEPIEANHEDPRKGAYFKVPSSWRDVQVTHVGTGEVETVQMRIAGIGTRWDVPRPPGVSGWANGGTGWSYLWTYGAPPCQGVNYLAASANFALFFWIVPEGVGACTVNPGTTFPRLAYNHLEYGYELKTPNPLGMASGEYRGSLTYSIGPGGDFDFGDVMASTESALTFNFQLSVEHELKVDLPPGGNRIELLPEGGWQAWLNRGRQPARLFRDQTFVISASGRFKMQLECSLAVGNTCGLRNGAGDQVPLQVAVSLPFGMQDQAGQAVNKLPLRLDGVGTELFQPVFYVNNRSGKLHFEVESGDVKDMLEHPGSTYSGVVTVIWDSEV</sequence>
<evidence type="ECO:0000256" key="1">
    <source>
        <dbReference type="SAM" id="SignalP"/>
    </source>
</evidence>
<organism evidence="2 3">
    <name type="scientific">Pseudomonas synxantha</name>
    <dbReference type="NCBI Taxonomy" id="47883"/>
    <lineage>
        <taxon>Bacteria</taxon>
        <taxon>Pseudomonadati</taxon>
        <taxon>Pseudomonadota</taxon>
        <taxon>Gammaproteobacteria</taxon>
        <taxon>Pseudomonadales</taxon>
        <taxon>Pseudomonadaceae</taxon>
        <taxon>Pseudomonas</taxon>
    </lineage>
</organism>
<dbReference type="AlphaFoldDB" id="A0A5D3GC86"/>
<protein>
    <recommendedName>
        <fullName evidence="4">Fimbrial protein</fullName>
    </recommendedName>
</protein>
<keyword evidence="1" id="KW-0732">Signal</keyword>
<feature type="chain" id="PRO_5022708907" description="Fimbrial protein" evidence="1">
    <location>
        <begin position="35"/>
        <end position="419"/>
    </location>
</feature>
<accession>A0A5D3GC86</accession>
<gene>
    <name evidence="2" type="ORF">FXO26_12280</name>
</gene>
<evidence type="ECO:0000313" key="2">
    <source>
        <dbReference type="EMBL" id="TYK58023.1"/>
    </source>
</evidence>
<comment type="caution">
    <text evidence="2">The sequence shown here is derived from an EMBL/GenBank/DDBJ whole genome shotgun (WGS) entry which is preliminary data.</text>
</comment>